<dbReference type="EMBL" id="RHXE01000195">
    <property type="protein sequence ID" value="RSE12103.1"/>
    <property type="molecule type" value="Genomic_DNA"/>
</dbReference>
<dbReference type="Proteomes" id="UP000277537">
    <property type="component" value="Unassembled WGS sequence"/>
</dbReference>
<protein>
    <submittedName>
        <fullName evidence="2">Phage portal protein</fullName>
    </submittedName>
</protein>
<name>A0A427UIN0_ACIJO</name>
<proteinExistence type="predicted"/>
<gene>
    <name evidence="2" type="ORF">EGT73_19870</name>
</gene>
<organism evidence="2 3">
    <name type="scientific">Acinetobacter johnsonii</name>
    <dbReference type="NCBI Taxonomy" id="40214"/>
    <lineage>
        <taxon>Bacteria</taxon>
        <taxon>Pseudomonadati</taxon>
        <taxon>Pseudomonadota</taxon>
        <taxon>Gammaproteobacteria</taxon>
        <taxon>Moraxellales</taxon>
        <taxon>Moraxellaceae</taxon>
        <taxon>Acinetobacter</taxon>
    </lineage>
</organism>
<accession>A0A427UIN0</accession>
<dbReference type="AlphaFoldDB" id="A0A427UIN0"/>
<feature type="non-terminal residue" evidence="2">
    <location>
        <position position="1"/>
    </location>
</feature>
<sequence length="106" mass="11764">AIENCFDEAFDLKSQGYEVFLDLSTLLRMDSISQMNFYSLGVQRGIFAPNEARAVFNYKPVTGGDTPYMQQQNYSLEAISKRDAKENPFESSAGKSKGDDDGADNS</sequence>
<feature type="region of interest" description="Disordered" evidence="1">
    <location>
        <begin position="77"/>
        <end position="106"/>
    </location>
</feature>
<reference evidence="2 3" key="1">
    <citation type="submission" date="2018-10" db="EMBL/GenBank/DDBJ databases">
        <title>Transmission dynamics of multidrug resistant bacteria on intensive care unit surfaces.</title>
        <authorList>
            <person name="D'Souza A.W."/>
            <person name="Potter R.F."/>
            <person name="Wallace M."/>
            <person name="Shupe A."/>
            <person name="Patel S."/>
            <person name="Sun S."/>
            <person name="Gul D."/>
            <person name="Kwon J.H."/>
            <person name="Andleeb S."/>
            <person name="Burnham C.-A.D."/>
            <person name="Dantas G."/>
        </authorList>
    </citation>
    <scope>NUCLEOTIDE SEQUENCE [LARGE SCALE GENOMIC DNA]</scope>
    <source>
        <strain evidence="2 3">AJ_385</strain>
    </source>
</reference>
<evidence type="ECO:0000313" key="3">
    <source>
        <dbReference type="Proteomes" id="UP000277537"/>
    </source>
</evidence>
<evidence type="ECO:0000256" key="1">
    <source>
        <dbReference type="SAM" id="MobiDB-lite"/>
    </source>
</evidence>
<comment type="caution">
    <text evidence="2">The sequence shown here is derived from an EMBL/GenBank/DDBJ whole genome shotgun (WGS) entry which is preliminary data.</text>
</comment>
<evidence type="ECO:0000313" key="2">
    <source>
        <dbReference type="EMBL" id="RSE12103.1"/>
    </source>
</evidence>
<feature type="compositionally biased region" description="Basic and acidic residues" evidence="1">
    <location>
        <begin position="79"/>
        <end position="88"/>
    </location>
</feature>